<evidence type="ECO:0000259" key="8">
    <source>
        <dbReference type="Pfam" id="PF07238"/>
    </source>
</evidence>
<evidence type="ECO:0000256" key="5">
    <source>
        <dbReference type="ARBA" id="ARBA00022975"/>
    </source>
</evidence>
<dbReference type="InterPro" id="IPR000836">
    <property type="entry name" value="PRTase_dom"/>
</dbReference>
<feature type="binding site" description="in other chain" evidence="6">
    <location>
        <begin position="253"/>
        <end position="261"/>
    </location>
    <ligand>
        <name>5-phospho-alpha-D-ribose 1-diphosphate</name>
        <dbReference type="ChEBI" id="CHEBI:58017"/>
        <note>ligand shared between dimeric partners</note>
    </ligand>
</feature>
<gene>
    <name evidence="6 9" type="primary">pyrE</name>
    <name evidence="9" type="ORF">DCE01_01465</name>
</gene>
<dbReference type="UniPathway" id="UPA00070">
    <property type="reaction ID" value="UER00119"/>
</dbReference>
<dbReference type="PANTHER" id="PTHR19278:SF9">
    <property type="entry name" value="URIDINE 5'-MONOPHOSPHATE SYNTHASE"/>
    <property type="match status" value="1"/>
</dbReference>
<dbReference type="GO" id="GO:0004588">
    <property type="term" value="F:orotate phosphoribosyltransferase activity"/>
    <property type="evidence" value="ECO:0007669"/>
    <property type="project" value="UniProtKB-UniRule"/>
</dbReference>
<feature type="domain" description="PilZ" evidence="8">
    <location>
        <begin position="2"/>
        <end position="97"/>
    </location>
</feature>
<name>A0A101FIS5_9BACT</name>
<dbReference type="NCBIfam" id="TIGR00336">
    <property type="entry name" value="pyrE"/>
    <property type="match status" value="1"/>
</dbReference>
<comment type="pathway">
    <text evidence="1 6">Pyrimidine metabolism; UMP biosynthesis via de novo pathway; UMP from orotate: step 1/2.</text>
</comment>
<dbReference type="EMBL" id="DLVE01000018">
    <property type="protein sequence ID" value="HAA83453.1"/>
    <property type="molecule type" value="Genomic_DNA"/>
</dbReference>
<dbReference type="InterPro" id="IPR029057">
    <property type="entry name" value="PRTase-like"/>
</dbReference>
<accession>A0A101FIS5</accession>
<dbReference type="Gene3D" id="2.40.10.220">
    <property type="entry name" value="predicted glycosyltransferase like domains"/>
    <property type="match status" value="1"/>
</dbReference>
<comment type="caution">
    <text evidence="9">The sequence shown here is derived from an EMBL/GenBank/DDBJ whole genome shotgun (WGS) entry which is preliminary data.</text>
</comment>
<evidence type="ECO:0000259" key="7">
    <source>
        <dbReference type="Pfam" id="PF00156"/>
    </source>
</evidence>
<reference evidence="9 10" key="1">
    <citation type="journal article" date="2018" name="Nat. Biotechnol.">
        <title>A standardized bacterial taxonomy based on genome phylogeny substantially revises the tree of life.</title>
        <authorList>
            <person name="Parks D.H."/>
            <person name="Chuvochina M."/>
            <person name="Waite D.W."/>
            <person name="Rinke C."/>
            <person name="Skarshewski A."/>
            <person name="Chaumeil P.A."/>
            <person name="Hugenholtz P."/>
        </authorList>
    </citation>
    <scope>NUCLEOTIDE SEQUENCE [LARGE SCALE GENOMIC DNA]</scope>
    <source>
        <strain evidence="9">UBA12529</strain>
    </source>
</reference>
<dbReference type="CDD" id="cd06223">
    <property type="entry name" value="PRTases_typeI"/>
    <property type="match status" value="1"/>
</dbReference>
<dbReference type="GO" id="GO:0035438">
    <property type="term" value="F:cyclic-di-GMP binding"/>
    <property type="evidence" value="ECO:0007669"/>
    <property type="project" value="InterPro"/>
</dbReference>
<sequence length="322" mass="36420">MEKRQFTRIPIPIDVEFLVGNRSYTAKIKDISYGGVFLESDFWPELNQEVVLVLFLSPEVKIFIKGIVVRTVPGQGFGIKFTYISPESFEHLKNLIYYNLPSEDKAFKELRRFLGKAHPLVQSVIEICIKAKRDALLEFILERAFLYSPDKPFVLASGKESPYYLDCRKVTLYSKSFELIGGAFWQEIRFLGVDGVAGMSIGADPIVCAILSKAQEEDYPLEGLLIRKEPKKYGTSKQIEGNVSPGMEVVLVEDVVTTGGSVIKAIEVLEREGIKIVKVMALVDREEGGKERIQERGYEFMSIFTFSEITKAYERKMQGGNL</sequence>
<keyword evidence="3 6" id="KW-0328">Glycosyltransferase</keyword>
<comment type="cofactor">
    <cofactor evidence="6">
        <name>Mg(2+)</name>
        <dbReference type="ChEBI" id="CHEBI:18420"/>
    </cofactor>
</comment>
<dbReference type="InterPro" id="IPR009875">
    <property type="entry name" value="PilZ_domain"/>
</dbReference>
<comment type="similarity">
    <text evidence="6">Belongs to the purine/pyrimidine phosphoribosyltransferase family. PyrE subfamily.</text>
</comment>
<dbReference type="EC" id="2.4.2.10" evidence="2 6"/>
<dbReference type="AlphaFoldDB" id="A0A101FIS5"/>
<feature type="binding site" description="in other chain" evidence="6">
    <location>
        <position position="228"/>
    </location>
    <ligand>
        <name>5-phospho-alpha-D-ribose 1-diphosphate</name>
        <dbReference type="ChEBI" id="CHEBI:58017"/>
        <note>ligand shared between dimeric partners</note>
    </ligand>
</feature>
<comment type="function">
    <text evidence="6">Catalyzes the transfer of a ribosyl phosphate group from 5-phosphoribose 1-diphosphate to orotate, leading to the formation of orotidine monophosphate (OMP).</text>
</comment>
<comment type="catalytic activity">
    <reaction evidence="6">
        <text>orotidine 5'-phosphate + diphosphate = orotate + 5-phospho-alpha-D-ribose 1-diphosphate</text>
        <dbReference type="Rhea" id="RHEA:10380"/>
        <dbReference type="ChEBI" id="CHEBI:30839"/>
        <dbReference type="ChEBI" id="CHEBI:33019"/>
        <dbReference type="ChEBI" id="CHEBI:57538"/>
        <dbReference type="ChEBI" id="CHEBI:58017"/>
        <dbReference type="EC" id="2.4.2.10"/>
    </reaction>
</comment>
<comment type="subunit">
    <text evidence="6">Homodimer.</text>
</comment>
<feature type="binding site" evidence="6">
    <location>
        <position position="231"/>
    </location>
    <ligand>
        <name>5-phospho-alpha-D-ribose 1-diphosphate</name>
        <dbReference type="ChEBI" id="CHEBI:58017"/>
        <note>ligand shared between dimeric partners</note>
    </ligand>
</feature>
<dbReference type="InterPro" id="IPR023031">
    <property type="entry name" value="OPRT"/>
</dbReference>
<evidence type="ECO:0000256" key="6">
    <source>
        <dbReference type="HAMAP-Rule" id="MF_01208"/>
    </source>
</evidence>
<dbReference type="Pfam" id="PF07238">
    <property type="entry name" value="PilZ"/>
    <property type="match status" value="1"/>
</dbReference>
<dbReference type="SUPFAM" id="SSF53271">
    <property type="entry name" value="PRTase-like"/>
    <property type="match status" value="1"/>
</dbReference>
<keyword evidence="6" id="KW-0460">Magnesium</keyword>
<dbReference type="GO" id="GO:0019856">
    <property type="term" value="P:pyrimidine nucleobase biosynthetic process"/>
    <property type="evidence" value="ECO:0007669"/>
    <property type="project" value="TreeGrafter"/>
</dbReference>
<dbReference type="GO" id="GO:0044205">
    <property type="term" value="P:'de novo' UMP biosynthetic process"/>
    <property type="evidence" value="ECO:0007669"/>
    <property type="project" value="UniProtKB-UniRule"/>
</dbReference>
<feature type="binding site" evidence="6">
    <location>
        <position position="285"/>
    </location>
    <ligand>
        <name>orotate</name>
        <dbReference type="ChEBI" id="CHEBI:30839"/>
    </ligand>
</feature>
<evidence type="ECO:0000313" key="10">
    <source>
        <dbReference type="Proteomes" id="UP000257240"/>
    </source>
</evidence>
<organism evidence="9 10">
    <name type="scientific">Thermodesulfobacterium commune</name>
    <dbReference type="NCBI Taxonomy" id="1741"/>
    <lineage>
        <taxon>Bacteria</taxon>
        <taxon>Pseudomonadati</taxon>
        <taxon>Thermodesulfobacteriota</taxon>
        <taxon>Thermodesulfobacteria</taxon>
        <taxon>Thermodesulfobacteriales</taxon>
        <taxon>Thermodesulfobacteriaceae</taxon>
        <taxon>Thermodesulfobacterium</taxon>
    </lineage>
</organism>
<dbReference type="GO" id="GO:0000287">
    <property type="term" value="F:magnesium ion binding"/>
    <property type="evidence" value="ECO:0007669"/>
    <property type="project" value="UniProtKB-UniRule"/>
</dbReference>
<keyword evidence="5 6" id="KW-0665">Pyrimidine biosynthesis</keyword>
<evidence type="ECO:0000256" key="4">
    <source>
        <dbReference type="ARBA" id="ARBA00022679"/>
    </source>
</evidence>
<dbReference type="HAMAP" id="MF_01208">
    <property type="entry name" value="PyrE"/>
    <property type="match status" value="1"/>
</dbReference>
<proteinExistence type="inferred from homology"/>
<feature type="binding site" evidence="6">
    <location>
        <position position="227"/>
    </location>
    <ligand>
        <name>5-phospho-alpha-D-ribose 1-diphosphate</name>
        <dbReference type="ChEBI" id="CHEBI:58017"/>
        <note>ligand shared between dimeric partners</note>
    </ligand>
</feature>
<evidence type="ECO:0000256" key="2">
    <source>
        <dbReference type="ARBA" id="ARBA00011971"/>
    </source>
</evidence>
<evidence type="ECO:0000313" key="9">
    <source>
        <dbReference type="EMBL" id="HAA83453.1"/>
    </source>
</evidence>
<dbReference type="Proteomes" id="UP000257240">
    <property type="component" value="Unassembled WGS sequence"/>
</dbReference>
<keyword evidence="4 6" id="KW-0808">Transferase</keyword>
<feature type="binding site" evidence="6">
    <location>
        <position position="257"/>
    </location>
    <ligand>
        <name>orotate</name>
        <dbReference type="ChEBI" id="CHEBI:30839"/>
    </ligand>
</feature>
<dbReference type="InterPro" id="IPR004467">
    <property type="entry name" value="Or_phspho_trans_dom"/>
</dbReference>
<protein>
    <recommendedName>
        <fullName evidence="2 6">Orotate phosphoribosyltransferase</fullName>
        <shortName evidence="6">OPRT</shortName>
        <shortName evidence="6">OPRTase</shortName>
        <ecNumber evidence="2 6">2.4.2.10</ecNumber>
    </recommendedName>
</protein>
<evidence type="ECO:0000256" key="1">
    <source>
        <dbReference type="ARBA" id="ARBA00004889"/>
    </source>
</evidence>
<feature type="domain" description="Phosphoribosyltransferase" evidence="7">
    <location>
        <begin position="228"/>
        <end position="292"/>
    </location>
</feature>
<dbReference type="Pfam" id="PF00156">
    <property type="entry name" value="Pribosyltran"/>
    <property type="match status" value="1"/>
</dbReference>
<dbReference type="PANTHER" id="PTHR19278">
    <property type="entry name" value="OROTATE PHOSPHORIBOSYLTRANSFERASE"/>
    <property type="match status" value="1"/>
</dbReference>
<dbReference type="SUPFAM" id="SSF141371">
    <property type="entry name" value="PilZ domain-like"/>
    <property type="match status" value="1"/>
</dbReference>
<comment type="caution">
    <text evidence="6">Lacks conserved residue(s) required for the propagation of feature annotation.</text>
</comment>
<evidence type="ECO:0000256" key="3">
    <source>
        <dbReference type="ARBA" id="ARBA00022676"/>
    </source>
</evidence>
<dbReference type="Gene3D" id="3.40.50.2020">
    <property type="match status" value="1"/>
</dbReference>